<proteinExistence type="predicted"/>
<dbReference type="AlphaFoldDB" id="A0A839GQ42"/>
<organism evidence="1 2">
    <name type="scientific">Rufibacter quisquiliarum</name>
    <dbReference type="NCBI Taxonomy" id="1549639"/>
    <lineage>
        <taxon>Bacteria</taxon>
        <taxon>Pseudomonadati</taxon>
        <taxon>Bacteroidota</taxon>
        <taxon>Cytophagia</taxon>
        <taxon>Cytophagales</taxon>
        <taxon>Hymenobacteraceae</taxon>
        <taxon>Rufibacter</taxon>
    </lineage>
</organism>
<comment type="caution">
    <text evidence="1">The sequence shown here is derived from an EMBL/GenBank/DDBJ whole genome shotgun (WGS) entry which is preliminary data.</text>
</comment>
<keyword evidence="2" id="KW-1185">Reference proteome</keyword>
<evidence type="ECO:0008006" key="3">
    <source>
        <dbReference type="Google" id="ProtNLM"/>
    </source>
</evidence>
<evidence type="ECO:0000313" key="1">
    <source>
        <dbReference type="EMBL" id="MBA9077017.1"/>
    </source>
</evidence>
<dbReference type="Proteomes" id="UP000563094">
    <property type="component" value="Unassembled WGS sequence"/>
</dbReference>
<reference evidence="1 2" key="1">
    <citation type="submission" date="2020-08" db="EMBL/GenBank/DDBJ databases">
        <title>Genomic Encyclopedia of Type Strains, Phase IV (KMG-IV): sequencing the most valuable type-strain genomes for metagenomic binning, comparative biology and taxonomic classification.</title>
        <authorList>
            <person name="Goeker M."/>
        </authorList>
    </citation>
    <scope>NUCLEOTIDE SEQUENCE [LARGE SCALE GENOMIC DNA]</scope>
    <source>
        <strain evidence="1 2">DSM 29854</strain>
    </source>
</reference>
<gene>
    <name evidence="1" type="ORF">FHS90_001725</name>
</gene>
<name>A0A839GQ42_9BACT</name>
<sequence>MDKKYLHLELDRLHHLLVLHWQDFVPSEAYREGLLEGLQVSRRENVVNWVMDTKHMKVIRQADQDWTVTTWFPQFQLLGVKRLGIVVSNDIFNQMAISSMVAALRSKMSSEVEYFQELEAALRWAQEGESGISTLFTVQ</sequence>
<dbReference type="RefSeq" id="WP_182512677.1">
    <property type="nucleotide sequence ID" value="NZ_JACJIQ010000005.1"/>
</dbReference>
<dbReference type="EMBL" id="JACJIQ010000005">
    <property type="protein sequence ID" value="MBA9077017.1"/>
    <property type="molecule type" value="Genomic_DNA"/>
</dbReference>
<protein>
    <recommendedName>
        <fullName evidence="3">STAS/SEC14 domain-containing protein</fullName>
    </recommendedName>
</protein>
<accession>A0A839GQ42</accession>
<evidence type="ECO:0000313" key="2">
    <source>
        <dbReference type="Proteomes" id="UP000563094"/>
    </source>
</evidence>